<evidence type="ECO:0000256" key="10">
    <source>
        <dbReference type="ARBA" id="ARBA00024221"/>
    </source>
</evidence>
<dbReference type="PANTHER" id="PTHR45780:SF2">
    <property type="entry name" value="ETHANOLAMINE-PHOSPHATE CYTIDYLYLTRANSFERASE"/>
    <property type="match status" value="1"/>
</dbReference>
<dbReference type="EC" id="2.7.7.14" evidence="10"/>
<dbReference type="InterPro" id="IPR044608">
    <property type="entry name" value="Ect1/PCYT2"/>
</dbReference>
<dbReference type="PANTHER" id="PTHR45780">
    <property type="entry name" value="ETHANOLAMINE-PHOSPHATE CYTIDYLYLTRANSFERASE"/>
    <property type="match status" value="1"/>
</dbReference>
<evidence type="ECO:0000256" key="8">
    <source>
        <dbReference type="ARBA" id="ARBA00023264"/>
    </source>
</evidence>
<evidence type="ECO:0000256" key="4">
    <source>
        <dbReference type="ARBA" id="ARBA00022679"/>
    </source>
</evidence>
<dbReference type="GO" id="GO:0004306">
    <property type="term" value="F:ethanolamine-phosphate cytidylyltransferase activity"/>
    <property type="evidence" value="ECO:0007669"/>
    <property type="project" value="UniProtKB-EC"/>
</dbReference>
<evidence type="ECO:0000256" key="2">
    <source>
        <dbReference type="ARBA" id="ARBA00010101"/>
    </source>
</evidence>
<dbReference type="GO" id="GO:0006646">
    <property type="term" value="P:phosphatidylethanolamine biosynthetic process"/>
    <property type="evidence" value="ECO:0007669"/>
    <property type="project" value="InterPro"/>
</dbReference>
<dbReference type="EMBL" id="BARV01014056">
    <property type="protein sequence ID" value="GAI28874.1"/>
    <property type="molecule type" value="Genomic_DNA"/>
</dbReference>
<proteinExistence type="inferred from homology"/>
<keyword evidence="5" id="KW-0548">Nucleotidyltransferase</keyword>
<name>X1PD88_9ZZZZ</name>
<feature type="domain" description="Cytidyltransferase-like" evidence="12">
    <location>
        <begin position="10"/>
        <end position="73"/>
    </location>
</feature>
<keyword evidence="4" id="KW-0808">Transferase</keyword>
<organism evidence="13">
    <name type="scientific">marine sediment metagenome</name>
    <dbReference type="NCBI Taxonomy" id="412755"/>
    <lineage>
        <taxon>unclassified sequences</taxon>
        <taxon>metagenomes</taxon>
        <taxon>ecological metagenomes</taxon>
    </lineage>
</organism>
<dbReference type="Gene3D" id="3.40.50.620">
    <property type="entry name" value="HUPs"/>
    <property type="match status" value="1"/>
</dbReference>
<dbReference type="SUPFAM" id="SSF52374">
    <property type="entry name" value="Nucleotidylyl transferase"/>
    <property type="match status" value="1"/>
</dbReference>
<accession>X1PD88</accession>
<feature type="non-terminal residue" evidence="13">
    <location>
        <position position="76"/>
    </location>
</feature>
<keyword evidence="8" id="KW-1208">Phospholipid metabolism</keyword>
<evidence type="ECO:0000313" key="13">
    <source>
        <dbReference type="EMBL" id="GAI28874.1"/>
    </source>
</evidence>
<protein>
    <recommendedName>
        <fullName evidence="10">ethanolamine-phosphate cytidylyltransferase</fullName>
        <ecNumber evidence="10">2.7.7.14</ecNumber>
    </recommendedName>
    <alternativeName>
        <fullName evidence="11">CTP:phosphoethanolamine cytidylyltransferase</fullName>
    </alternativeName>
</protein>
<comment type="similarity">
    <text evidence="2">Belongs to the cytidylyltransferase family.</text>
</comment>
<comment type="pathway">
    <text evidence="1">Lipid metabolism.</text>
</comment>
<dbReference type="GO" id="GO:0005737">
    <property type="term" value="C:cytoplasm"/>
    <property type="evidence" value="ECO:0007669"/>
    <property type="project" value="TreeGrafter"/>
</dbReference>
<comment type="caution">
    <text evidence="13">The sequence shown here is derived from an EMBL/GenBank/DDBJ whole genome shotgun (WGS) entry which is preliminary data.</text>
</comment>
<evidence type="ECO:0000259" key="12">
    <source>
        <dbReference type="Pfam" id="PF01467"/>
    </source>
</evidence>
<reference evidence="13" key="1">
    <citation type="journal article" date="2014" name="Front. Microbiol.">
        <title>High frequency of phylogenetically diverse reductive dehalogenase-homologous genes in deep subseafloor sedimentary metagenomes.</title>
        <authorList>
            <person name="Kawai M."/>
            <person name="Futagami T."/>
            <person name="Toyoda A."/>
            <person name="Takaki Y."/>
            <person name="Nishi S."/>
            <person name="Hori S."/>
            <person name="Arai W."/>
            <person name="Tsubouchi T."/>
            <person name="Morono Y."/>
            <person name="Uchiyama I."/>
            <person name="Ito T."/>
            <person name="Fujiyama A."/>
            <person name="Inagaki F."/>
            <person name="Takami H."/>
        </authorList>
    </citation>
    <scope>NUCLEOTIDE SEQUENCE</scope>
    <source>
        <strain evidence="13">Expedition CK06-06</strain>
    </source>
</reference>
<sequence>MVVYSYYVLDIVHKGHLHYMRTAKTIAGKDGLSIVGILTDEAVIEKKPRPAMSFEERLDLTAAIRYNDVVVIQETY</sequence>
<keyword evidence="6" id="KW-0443">Lipid metabolism</keyword>
<comment type="pathway">
    <text evidence="9">Phospholipid metabolism; phosphatidylethanolamine biosynthesis; phosphatidylethanolamine from ethanolamine: step 2/3.</text>
</comment>
<evidence type="ECO:0000256" key="6">
    <source>
        <dbReference type="ARBA" id="ARBA00023098"/>
    </source>
</evidence>
<evidence type="ECO:0000256" key="3">
    <source>
        <dbReference type="ARBA" id="ARBA00022516"/>
    </source>
</evidence>
<gene>
    <name evidence="13" type="ORF">S06H3_24886</name>
</gene>
<dbReference type="InterPro" id="IPR004821">
    <property type="entry name" value="Cyt_trans-like"/>
</dbReference>
<evidence type="ECO:0000256" key="7">
    <source>
        <dbReference type="ARBA" id="ARBA00023209"/>
    </source>
</evidence>
<keyword evidence="3" id="KW-0444">Lipid biosynthesis</keyword>
<dbReference type="NCBIfam" id="TIGR00125">
    <property type="entry name" value="cyt_tran_rel"/>
    <property type="match status" value="1"/>
</dbReference>
<dbReference type="AlphaFoldDB" id="X1PD88"/>
<dbReference type="InterPro" id="IPR014729">
    <property type="entry name" value="Rossmann-like_a/b/a_fold"/>
</dbReference>
<evidence type="ECO:0000256" key="5">
    <source>
        <dbReference type="ARBA" id="ARBA00022695"/>
    </source>
</evidence>
<dbReference type="Pfam" id="PF01467">
    <property type="entry name" value="CTP_transf_like"/>
    <property type="match status" value="1"/>
</dbReference>
<evidence type="ECO:0000256" key="9">
    <source>
        <dbReference type="ARBA" id="ARBA00024191"/>
    </source>
</evidence>
<keyword evidence="7" id="KW-0594">Phospholipid biosynthesis</keyword>
<evidence type="ECO:0000256" key="11">
    <source>
        <dbReference type="ARBA" id="ARBA00031473"/>
    </source>
</evidence>
<evidence type="ECO:0000256" key="1">
    <source>
        <dbReference type="ARBA" id="ARBA00005189"/>
    </source>
</evidence>